<keyword evidence="2" id="KW-1185">Reference proteome</keyword>
<comment type="caution">
    <text evidence="1">The sequence shown here is derived from an EMBL/GenBank/DDBJ whole genome shotgun (WGS) entry which is preliminary data.</text>
</comment>
<sequence length="107" mass="12096">MLLGSFKNSSEYLEPWFLIPPSRFWRQSTPFEIVSSTCSGSSFTFKFGFPPMRYVINGRSCCANSIGRLPGNAQHLLIRVFMMDNVYSNSISSITGRFSKYAIGTKM</sequence>
<evidence type="ECO:0000313" key="1">
    <source>
        <dbReference type="EMBL" id="KAH3658683.1"/>
    </source>
</evidence>
<name>A0A9P8SWS5_9ASCO</name>
<reference evidence="1" key="1">
    <citation type="journal article" date="2021" name="Open Biol.">
        <title>Shared evolutionary footprints suggest mitochondrial oxidative damage underlies multiple complex I losses in fungi.</title>
        <authorList>
            <person name="Schikora-Tamarit M.A."/>
            <person name="Marcet-Houben M."/>
            <person name="Nosek J."/>
            <person name="Gabaldon T."/>
        </authorList>
    </citation>
    <scope>NUCLEOTIDE SEQUENCE</scope>
    <source>
        <strain evidence="1">NCAIM Y.01608</strain>
    </source>
</reference>
<organism evidence="1 2">
    <name type="scientific">Ogataea polymorpha</name>
    <dbReference type="NCBI Taxonomy" id="460523"/>
    <lineage>
        <taxon>Eukaryota</taxon>
        <taxon>Fungi</taxon>
        <taxon>Dikarya</taxon>
        <taxon>Ascomycota</taxon>
        <taxon>Saccharomycotina</taxon>
        <taxon>Pichiomycetes</taxon>
        <taxon>Pichiales</taxon>
        <taxon>Pichiaceae</taxon>
        <taxon>Ogataea</taxon>
    </lineage>
</organism>
<dbReference type="Proteomes" id="UP000788993">
    <property type="component" value="Unassembled WGS sequence"/>
</dbReference>
<accession>A0A9P8SWS5</accession>
<protein>
    <submittedName>
        <fullName evidence="1">Uncharacterized protein</fullName>
    </submittedName>
</protein>
<dbReference type="AlphaFoldDB" id="A0A9P8SWS5"/>
<reference evidence="1" key="2">
    <citation type="submission" date="2021-01" db="EMBL/GenBank/DDBJ databases">
        <authorList>
            <person name="Schikora-Tamarit M.A."/>
        </authorList>
    </citation>
    <scope>NUCLEOTIDE SEQUENCE</scope>
    <source>
        <strain evidence="1">NCAIM Y.01608</strain>
    </source>
</reference>
<evidence type="ECO:0000313" key="2">
    <source>
        <dbReference type="Proteomes" id="UP000788993"/>
    </source>
</evidence>
<proteinExistence type="predicted"/>
<dbReference type="EMBL" id="JAEUBD010001571">
    <property type="protein sequence ID" value="KAH3658683.1"/>
    <property type="molecule type" value="Genomic_DNA"/>
</dbReference>
<gene>
    <name evidence="1" type="ORF">OGATHE_006407</name>
</gene>